<evidence type="ECO:0000256" key="2">
    <source>
        <dbReference type="SAM" id="SignalP"/>
    </source>
</evidence>
<dbReference type="AlphaFoldDB" id="A0A916UAP2"/>
<feature type="chain" id="PRO_5036873962" evidence="2">
    <location>
        <begin position="35"/>
        <end position="314"/>
    </location>
</feature>
<protein>
    <submittedName>
        <fullName evidence="4">Gluconolactonase</fullName>
    </submittedName>
</protein>
<dbReference type="InterPro" id="IPR051262">
    <property type="entry name" value="SMP-30/CGR1_Lactonase"/>
</dbReference>
<dbReference type="GO" id="GO:0016787">
    <property type="term" value="F:hydrolase activity"/>
    <property type="evidence" value="ECO:0007669"/>
    <property type="project" value="UniProtKB-KW"/>
</dbReference>
<proteinExistence type="predicted"/>
<dbReference type="Pfam" id="PF08450">
    <property type="entry name" value="SGL"/>
    <property type="match status" value="1"/>
</dbReference>
<organism evidence="4 5">
    <name type="scientific">Pedobacter quisquiliarum</name>
    <dbReference type="NCBI Taxonomy" id="1834438"/>
    <lineage>
        <taxon>Bacteria</taxon>
        <taxon>Pseudomonadati</taxon>
        <taxon>Bacteroidota</taxon>
        <taxon>Sphingobacteriia</taxon>
        <taxon>Sphingobacteriales</taxon>
        <taxon>Sphingobacteriaceae</taxon>
        <taxon>Pedobacter</taxon>
    </lineage>
</organism>
<dbReference type="EMBL" id="BMIL01000006">
    <property type="protein sequence ID" value="GGC66756.1"/>
    <property type="molecule type" value="Genomic_DNA"/>
</dbReference>
<keyword evidence="5" id="KW-1185">Reference proteome</keyword>
<gene>
    <name evidence="4" type="ORF">GCM10011387_20230</name>
</gene>
<dbReference type="InterPro" id="IPR013658">
    <property type="entry name" value="SGL"/>
</dbReference>
<keyword evidence="2" id="KW-0732">Signal</keyword>
<evidence type="ECO:0000313" key="4">
    <source>
        <dbReference type="EMBL" id="GGC66756.1"/>
    </source>
</evidence>
<reference evidence="4" key="2">
    <citation type="submission" date="2020-09" db="EMBL/GenBank/DDBJ databases">
        <authorList>
            <person name="Sun Q."/>
            <person name="Zhou Y."/>
        </authorList>
    </citation>
    <scope>NUCLEOTIDE SEQUENCE</scope>
    <source>
        <strain evidence="4">CGMCC 1.15343</strain>
    </source>
</reference>
<dbReference type="PANTHER" id="PTHR47572">
    <property type="entry name" value="LIPOPROTEIN-RELATED"/>
    <property type="match status" value="1"/>
</dbReference>
<evidence type="ECO:0000256" key="1">
    <source>
        <dbReference type="ARBA" id="ARBA00022801"/>
    </source>
</evidence>
<feature type="domain" description="SMP-30/Gluconolactonase/LRE-like region" evidence="3">
    <location>
        <begin position="60"/>
        <end position="299"/>
    </location>
</feature>
<dbReference type="Gene3D" id="2.120.10.30">
    <property type="entry name" value="TolB, C-terminal domain"/>
    <property type="match status" value="1"/>
</dbReference>
<keyword evidence="1" id="KW-0378">Hydrolase</keyword>
<sequence length="314" mass="34674">MDGMGIFKRKPSAMNISKLKLVILIMVYSSASSAQDANPGTANLFDQNELKLIASDFSFTEGCSPDKQGNVFFTDQPNDKIWKYGTDGKLSVFMEKSGRSNGTYFDAKGNLVTCADQDGELWAIKPDGKVDVILKDYQGKQFNGPNDLWINSNGDIYFTDPYYKRDYWTRTGKDMSSNDVYYLPKGAKQPIRVVNDLNTPNGIVGTPDGKYLYVADIGAGKTYRYSIEADGKLGGKHLLMSYGSDGMTLDEKGNIYLTTGKGVLILNAKGEMIAQIKVPHEPSNICFSGKDKDVLFITARKAIYTLPMKVKGVE</sequence>
<dbReference type="SUPFAM" id="SSF63829">
    <property type="entry name" value="Calcium-dependent phosphotriesterase"/>
    <property type="match status" value="1"/>
</dbReference>
<evidence type="ECO:0000259" key="3">
    <source>
        <dbReference type="Pfam" id="PF08450"/>
    </source>
</evidence>
<comment type="caution">
    <text evidence="4">The sequence shown here is derived from an EMBL/GenBank/DDBJ whole genome shotgun (WGS) entry which is preliminary data.</text>
</comment>
<evidence type="ECO:0000313" key="5">
    <source>
        <dbReference type="Proteomes" id="UP000651668"/>
    </source>
</evidence>
<reference evidence="4" key="1">
    <citation type="journal article" date="2014" name="Int. J. Syst. Evol. Microbiol.">
        <title>Complete genome sequence of Corynebacterium casei LMG S-19264T (=DSM 44701T), isolated from a smear-ripened cheese.</title>
        <authorList>
            <consortium name="US DOE Joint Genome Institute (JGI-PGF)"/>
            <person name="Walter F."/>
            <person name="Albersmeier A."/>
            <person name="Kalinowski J."/>
            <person name="Ruckert C."/>
        </authorList>
    </citation>
    <scope>NUCLEOTIDE SEQUENCE</scope>
    <source>
        <strain evidence="4">CGMCC 1.15343</strain>
    </source>
</reference>
<feature type="signal peptide" evidence="2">
    <location>
        <begin position="1"/>
        <end position="34"/>
    </location>
</feature>
<dbReference type="PANTHER" id="PTHR47572:SF4">
    <property type="entry name" value="LACTONASE DRP35"/>
    <property type="match status" value="1"/>
</dbReference>
<dbReference type="InterPro" id="IPR011042">
    <property type="entry name" value="6-blade_b-propeller_TolB-like"/>
</dbReference>
<accession>A0A916UAP2</accession>
<name>A0A916UAP2_9SPHI</name>
<dbReference type="Proteomes" id="UP000651668">
    <property type="component" value="Unassembled WGS sequence"/>
</dbReference>